<dbReference type="InterPro" id="IPR016171">
    <property type="entry name" value="Vanillyl_alc_oxidase_C-sub2"/>
</dbReference>
<dbReference type="InterPro" id="IPR006094">
    <property type="entry name" value="Oxid_FAD_bind_N"/>
</dbReference>
<dbReference type="GO" id="GO:0019853">
    <property type="term" value="P:L-ascorbic acid biosynthetic process"/>
    <property type="evidence" value="ECO:0007669"/>
    <property type="project" value="UniProtKB-UniPathway"/>
</dbReference>
<dbReference type="InterPro" id="IPR016167">
    <property type="entry name" value="FAD-bd_PCMH_sub1"/>
</dbReference>
<dbReference type="PROSITE" id="PS00862">
    <property type="entry name" value="OX2_COVAL_FAD"/>
    <property type="match status" value="1"/>
</dbReference>
<sequence length="436" mass="48890">MARRGAWQNWGRNQTCDPISIESPRSLLELCELVGSADRAGQRVRIAATGHSFSDIACTDSRMLRIEALDRVIDVDRDAMTITVEAGIRLFVLNDELAKRGLGLSNLGDIDKQTLAGALSTGTHGTSHRLGPIAAAVIGLELVTANGDLVTCSPTEEPELFECARIGLGVFGIITKVRLQCEPAFRLHSLEEPHEFEEALESWNSITANNDHVDSYWFPHSEVVTIKAANRTDRPIWVKSRQKQWREEVLIGNYIFGGLAAYGRKRPSKVPSIARMVASNMGRVEKVDVSHRVFCSPRLIRFVEMEYALPIEQMQATLRRIRELIESEKLQVDFPVEIRALPADDIPLSMAHGRETAFLAVHVSSGTPFEKYFRGVEAIMDEVEGRPHWGKMHFQTAEKLAPRYAEWGKFQKVRATWDPEGRFANAYTDRVLGPTK</sequence>
<comment type="pathway">
    <text evidence="1">Cofactor biosynthesis; L-ascorbate biosynthesis.</text>
</comment>
<dbReference type="EMBL" id="CAEZZU010000303">
    <property type="protein sequence ID" value="CAB4792445.1"/>
    <property type="molecule type" value="Genomic_DNA"/>
</dbReference>
<dbReference type="Pfam" id="PF04030">
    <property type="entry name" value="ALO"/>
    <property type="match status" value="1"/>
</dbReference>
<reference evidence="7" key="1">
    <citation type="submission" date="2020-05" db="EMBL/GenBank/DDBJ databases">
        <authorList>
            <person name="Chiriac C."/>
            <person name="Salcher M."/>
            <person name="Ghai R."/>
            <person name="Kavagutti S V."/>
        </authorList>
    </citation>
    <scope>NUCLEOTIDE SEQUENCE</scope>
</reference>
<comment type="similarity">
    <text evidence="2">Belongs to the oxygen-dependent FAD-linked oxidoreductase family.</text>
</comment>
<dbReference type="Gene3D" id="3.30.43.10">
    <property type="entry name" value="Uridine Diphospho-n-acetylenolpyruvylglucosamine Reductase, domain 2"/>
    <property type="match status" value="1"/>
</dbReference>
<dbReference type="NCBIfam" id="TIGR01679">
    <property type="entry name" value="bact_FAD_ox"/>
    <property type="match status" value="1"/>
</dbReference>
<dbReference type="GO" id="GO:0016020">
    <property type="term" value="C:membrane"/>
    <property type="evidence" value="ECO:0007669"/>
    <property type="project" value="InterPro"/>
</dbReference>
<dbReference type="PIRSF" id="PIRSF000136">
    <property type="entry name" value="LGO_GLO"/>
    <property type="match status" value="1"/>
</dbReference>
<dbReference type="Pfam" id="PF01565">
    <property type="entry name" value="FAD_binding_4"/>
    <property type="match status" value="1"/>
</dbReference>
<dbReference type="UniPathway" id="UPA00132"/>
<name>A0A6J6X8E0_9ZZZZ</name>
<dbReference type="PROSITE" id="PS51387">
    <property type="entry name" value="FAD_PCMH"/>
    <property type="match status" value="1"/>
</dbReference>
<dbReference type="InterPro" id="IPR016169">
    <property type="entry name" value="FAD-bd_PCMH_sub2"/>
</dbReference>
<keyword evidence="3" id="KW-0060">Ascorbate biosynthesis</keyword>
<dbReference type="PANTHER" id="PTHR43762:SF1">
    <property type="entry name" value="D-ARABINONO-1,4-LACTONE OXIDASE"/>
    <property type="match status" value="1"/>
</dbReference>
<accession>A0A6J6X8E0</accession>
<evidence type="ECO:0000259" key="5">
    <source>
        <dbReference type="PROSITE" id="PS51387"/>
    </source>
</evidence>
<dbReference type="GO" id="GO:0071949">
    <property type="term" value="F:FAD binding"/>
    <property type="evidence" value="ECO:0007669"/>
    <property type="project" value="InterPro"/>
</dbReference>
<dbReference type="InterPro" id="IPR006093">
    <property type="entry name" value="Oxy_OxRdtase_FAD_BS"/>
</dbReference>
<dbReference type="Gene3D" id="1.10.45.10">
    <property type="entry name" value="Vanillyl-alcohol Oxidase, Chain A, domain 4"/>
    <property type="match status" value="1"/>
</dbReference>
<keyword evidence="4" id="KW-0560">Oxidoreductase</keyword>
<dbReference type="Gene3D" id="3.30.70.2520">
    <property type="match status" value="1"/>
</dbReference>
<dbReference type="PANTHER" id="PTHR43762">
    <property type="entry name" value="L-GULONOLACTONE OXIDASE"/>
    <property type="match status" value="1"/>
</dbReference>
<protein>
    <submittedName>
        <fullName evidence="7">Unannotated protein</fullName>
    </submittedName>
</protein>
<dbReference type="Gene3D" id="3.30.465.10">
    <property type="match status" value="1"/>
</dbReference>
<evidence type="ECO:0000256" key="2">
    <source>
        <dbReference type="ARBA" id="ARBA00005466"/>
    </source>
</evidence>
<gene>
    <name evidence="6" type="ORF">UFOPK2242_01269</name>
    <name evidence="7" type="ORF">UFOPK2925_01577</name>
</gene>
<dbReference type="InterPro" id="IPR010031">
    <property type="entry name" value="FAD_lactone_oxidase-like"/>
</dbReference>
<dbReference type="GO" id="GO:0003885">
    <property type="term" value="F:D-arabinono-1,4-lactone oxidase activity"/>
    <property type="evidence" value="ECO:0007669"/>
    <property type="project" value="InterPro"/>
</dbReference>
<dbReference type="InterPro" id="IPR036318">
    <property type="entry name" value="FAD-bd_PCMH-like_sf"/>
</dbReference>
<proteinExistence type="inferred from homology"/>
<evidence type="ECO:0000313" key="6">
    <source>
        <dbReference type="EMBL" id="CAB4667075.1"/>
    </source>
</evidence>
<dbReference type="SUPFAM" id="SSF56176">
    <property type="entry name" value="FAD-binding/transporter-associated domain-like"/>
    <property type="match status" value="1"/>
</dbReference>
<evidence type="ECO:0000313" key="7">
    <source>
        <dbReference type="EMBL" id="CAB4792445.1"/>
    </source>
</evidence>
<dbReference type="AlphaFoldDB" id="A0A6J6X8E0"/>
<evidence type="ECO:0000256" key="3">
    <source>
        <dbReference type="ARBA" id="ARBA00022644"/>
    </source>
</evidence>
<evidence type="ECO:0000256" key="1">
    <source>
        <dbReference type="ARBA" id="ARBA00005147"/>
    </source>
</evidence>
<evidence type="ECO:0000256" key="4">
    <source>
        <dbReference type="ARBA" id="ARBA00023002"/>
    </source>
</evidence>
<dbReference type="EMBL" id="CAEZWM010000183">
    <property type="protein sequence ID" value="CAB4667075.1"/>
    <property type="molecule type" value="Genomic_DNA"/>
</dbReference>
<organism evidence="7">
    <name type="scientific">freshwater metagenome</name>
    <dbReference type="NCBI Taxonomy" id="449393"/>
    <lineage>
        <taxon>unclassified sequences</taxon>
        <taxon>metagenomes</taxon>
        <taxon>ecological metagenomes</taxon>
    </lineage>
</organism>
<feature type="domain" description="FAD-binding PCMH-type" evidence="5">
    <location>
        <begin position="14"/>
        <end position="184"/>
    </location>
</feature>
<dbReference type="InterPro" id="IPR016166">
    <property type="entry name" value="FAD-bd_PCMH"/>
</dbReference>
<dbReference type="InterPro" id="IPR007173">
    <property type="entry name" value="ALO_C"/>
</dbReference>